<dbReference type="Pfam" id="PF05118">
    <property type="entry name" value="Asp_Arg_Hydrox"/>
    <property type="match status" value="1"/>
</dbReference>
<dbReference type="InterPro" id="IPR051821">
    <property type="entry name" value="Asp/Asn_beta-hydroxylase"/>
</dbReference>
<dbReference type="Proteomes" id="UP000581135">
    <property type="component" value="Unassembled WGS sequence"/>
</dbReference>
<dbReference type="RefSeq" id="WP_221205780.1">
    <property type="nucleotide sequence ID" value="NZ_JACHXA010000003.1"/>
</dbReference>
<evidence type="ECO:0000313" key="6">
    <source>
        <dbReference type="Proteomes" id="UP000581135"/>
    </source>
</evidence>
<dbReference type="InterPro" id="IPR007803">
    <property type="entry name" value="Asp/Arg/Pro-Hydrxlase"/>
</dbReference>
<name>A0A839SWJ3_9PROT</name>
<feature type="domain" description="Aspartyl/asparaginy/proline hydroxylase" evidence="4">
    <location>
        <begin position="60"/>
        <end position="216"/>
    </location>
</feature>
<dbReference type="Gene3D" id="2.60.120.330">
    <property type="entry name" value="B-lactam Antibiotic, Isopenicillin N Synthase, Chain"/>
    <property type="match status" value="1"/>
</dbReference>
<keyword evidence="3 5" id="KW-0560">Oxidoreductase</keyword>
<keyword evidence="6" id="KW-1185">Reference proteome</keyword>
<evidence type="ECO:0000256" key="3">
    <source>
        <dbReference type="ARBA" id="ARBA00023002"/>
    </source>
</evidence>
<reference evidence="5 6" key="1">
    <citation type="submission" date="2020-08" db="EMBL/GenBank/DDBJ databases">
        <title>Genomic Encyclopedia of Type Strains, Phase III (KMG-III): the genomes of soil and plant-associated and newly described type strains.</title>
        <authorList>
            <person name="Whitman W."/>
        </authorList>
    </citation>
    <scope>NUCLEOTIDE SEQUENCE [LARGE SCALE GENOMIC DNA]</scope>
    <source>
        <strain evidence="5 6">CECT 8803</strain>
    </source>
</reference>
<dbReference type="SUPFAM" id="SSF51197">
    <property type="entry name" value="Clavaminate synthase-like"/>
    <property type="match status" value="1"/>
</dbReference>
<dbReference type="GO" id="GO:0051213">
    <property type="term" value="F:dioxygenase activity"/>
    <property type="evidence" value="ECO:0007669"/>
    <property type="project" value="UniProtKB-KW"/>
</dbReference>
<dbReference type="EC" id="1.14.11.-" evidence="5"/>
<dbReference type="PANTHER" id="PTHR46332">
    <property type="entry name" value="ASPARTATE BETA-HYDROXYLASE DOMAIN-CONTAINING PROTEIN 2"/>
    <property type="match status" value="1"/>
</dbReference>
<proteinExistence type="inferred from homology"/>
<dbReference type="InterPro" id="IPR027443">
    <property type="entry name" value="IPNS-like_sf"/>
</dbReference>
<dbReference type="AlphaFoldDB" id="A0A839SWJ3"/>
<evidence type="ECO:0000256" key="1">
    <source>
        <dbReference type="ARBA" id="ARBA00007730"/>
    </source>
</evidence>
<gene>
    <name evidence="5" type="ORF">FHR98_001602</name>
</gene>
<evidence type="ECO:0000256" key="2">
    <source>
        <dbReference type="ARBA" id="ARBA00022964"/>
    </source>
</evidence>
<evidence type="ECO:0000313" key="5">
    <source>
        <dbReference type="EMBL" id="MBB3065323.1"/>
    </source>
</evidence>
<dbReference type="PANTHER" id="PTHR46332:SF5">
    <property type="entry name" value="ASPARTATE BETA-HYDROXYLASE DOMAIN CONTAINING 2"/>
    <property type="match status" value="1"/>
</dbReference>
<accession>A0A839SWJ3</accession>
<dbReference type="EMBL" id="JACHXA010000003">
    <property type="protein sequence ID" value="MBB3065323.1"/>
    <property type="molecule type" value="Genomic_DNA"/>
</dbReference>
<comment type="caution">
    <text evidence="5">The sequence shown here is derived from an EMBL/GenBank/DDBJ whole genome shotgun (WGS) entry which is preliminary data.</text>
</comment>
<sequence length="253" mass="28927">MAAQKMTADPTSTKKEKQSAIVRVGKKLRPAFNRWIARDSIVGDHPVFEPGVFSFTKDLEANWKLIRQEVADIVEKRTPLPSLQEISPDHYRIATDNKWRTFFLWGYGYKMHQNCARCPETTRIVEQIPGLNSAFFSVLAPGAVIPRHKGVTKAILTCHLGLMVPRDRQNCTIQVDDQTLAWEAGKAIVFDDTFYHEVHNRTDEERIVLLLHFKRPVSYPGKLAADLFLGGVRMSPFVQSARRNVEEFEALHR</sequence>
<dbReference type="GO" id="GO:0016020">
    <property type="term" value="C:membrane"/>
    <property type="evidence" value="ECO:0007669"/>
    <property type="project" value="TreeGrafter"/>
</dbReference>
<comment type="similarity">
    <text evidence="1">Belongs to the aspartyl/asparaginyl beta-hydroxylase family.</text>
</comment>
<organism evidence="5 6">
    <name type="scientific">Limibacillus halophilus</name>
    <dbReference type="NCBI Taxonomy" id="1579333"/>
    <lineage>
        <taxon>Bacteria</taxon>
        <taxon>Pseudomonadati</taxon>
        <taxon>Pseudomonadota</taxon>
        <taxon>Alphaproteobacteria</taxon>
        <taxon>Rhodospirillales</taxon>
        <taxon>Rhodovibrionaceae</taxon>
        <taxon>Limibacillus</taxon>
    </lineage>
</organism>
<protein>
    <submittedName>
        <fullName evidence="5">Beta-hydroxylase</fullName>
        <ecNumber evidence="5">1.14.11.-</ecNumber>
    </submittedName>
</protein>
<keyword evidence="2" id="KW-0223">Dioxygenase</keyword>
<evidence type="ECO:0000259" key="4">
    <source>
        <dbReference type="Pfam" id="PF05118"/>
    </source>
</evidence>